<feature type="compositionally biased region" description="Low complexity" evidence="3">
    <location>
        <begin position="307"/>
        <end position="316"/>
    </location>
</feature>
<dbReference type="UniPathway" id="UPA00799"/>
<evidence type="ECO:0000256" key="1">
    <source>
        <dbReference type="ARBA" id="ARBA00004684"/>
    </source>
</evidence>
<dbReference type="EMBL" id="CP002857">
    <property type="protein sequence ID" value="AEI08964.1"/>
    <property type="molecule type" value="Genomic_DNA"/>
</dbReference>
<dbReference type="SUPFAM" id="SSF48576">
    <property type="entry name" value="Terpenoid synthases"/>
    <property type="match status" value="1"/>
</dbReference>
<organism evidence="4 5">
    <name type="scientific">Corynebacterium resistens (strain DSM 45100 / JCM 12819 / GTC 2026 / SICGH 158)</name>
    <dbReference type="NCBI Taxonomy" id="662755"/>
    <lineage>
        <taxon>Bacteria</taxon>
        <taxon>Bacillati</taxon>
        <taxon>Actinomycetota</taxon>
        <taxon>Actinomycetes</taxon>
        <taxon>Mycobacteriales</taxon>
        <taxon>Corynebacteriaceae</taxon>
        <taxon>Corynebacterium</taxon>
    </lineage>
</organism>
<evidence type="ECO:0000313" key="5">
    <source>
        <dbReference type="Proteomes" id="UP000000492"/>
    </source>
</evidence>
<dbReference type="GO" id="GO:0008299">
    <property type="term" value="P:isoprenoid biosynthetic process"/>
    <property type="evidence" value="ECO:0007669"/>
    <property type="project" value="UniProtKB-ARBA"/>
</dbReference>
<dbReference type="GO" id="GO:0004311">
    <property type="term" value="F:geranylgeranyl diphosphate synthase activity"/>
    <property type="evidence" value="ECO:0007669"/>
    <property type="project" value="InterPro"/>
</dbReference>
<dbReference type="PANTHER" id="PTHR31480">
    <property type="entry name" value="BIFUNCTIONAL LYCOPENE CYCLASE/PHYTOENE SYNTHASE"/>
    <property type="match status" value="1"/>
</dbReference>
<proteinExistence type="predicted"/>
<dbReference type="Proteomes" id="UP000000492">
    <property type="component" value="Chromosome"/>
</dbReference>
<reference evidence="4 5" key="1">
    <citation type="journal article" date="2012" name="BMC Genomics">
        <title>Complete genome sequence, lifestyle, and multi-drug resistance of the human pathogen Corynebacterium resistens DSM 45100 isolated from blood samples of a leukemia patient.</title>
        <authorList>
            <person name="Schroder J."/>
            <person name="Maus I."/>
            <person name="Meyer K."/>
            <person name="Wordemann S."/>
            <person name="Blom J."/>
            <person name="Jaenicke S."/>
            <person name="Schneider J."/>
            <person name="Trost E."/>
            <person name="Tauch A."/>
        </authorList>
    </citation>
    <scope>NUCLEOTIDE SEQUENCE [LARGE SCALE GENOMIC DNA]</scope>
    <source>
        <strain evidence="5">DSM 45100 / JCM 12819 / CCUG 50093 / GTC 2026 / SICGH 158</strain>
    </source>
</reference>
<keyword evidence="5" id="KW-1185">Reference proteome</keyword>
<sequence>MKSSLAAFSQYSRVAEVVARDIIRSYSSSFSLACRLLSEPVRTHIQNIYGMVRVADEIVDGAAAGANLTAARILEVLDEYERATLTAISDGFSPNPQLQAFANTARWAQLDEQHIRDFFHSMRLDAQSATQPEPVAYDSAAAAQYIHGSAGVIGLMCNAVFMKTAELNGNPLSEEEQTQAHMAAYSLGSAFQKVNFLRDYYHDSADLARLYLPQLVADGLTESAKRAIISEIHQELRTARLGMYLLPPQAHGGVQLAHDLFLELTEKLESTPAAVIAQQRVRIPHHRKLLIAARVVQNSTVQRCRLSTSPTESSSHPTHRGH</sequence>
<gene>
    <name evidence="4" type="primary">crtB</name>
    <name evidence="4" type="ordered locus">CRES_0603</name>
</gene>
<dbReference type="AlphaFoldDB" id="F8DZ23"/>
<accession>F8DZ23</accession>
<dbReference type="OrthoDB" id="9807580at2"/>
<dbReference type="PROSITE" id="PS01045">
    <property type="entry name" value="SQUALEN_PHYTOEN_SYN_2"/>
    <property type="match status" value="1"/>
</dbReference>
<protein>
    <submittedName>
        <fullName evidence="4">Phytoene synthase</fullName>
        <ecNumber evidence="4">2.5.1.-</ecNumber>
    </submittedName>
</protein>
<feature type="region of interest" description="Disordered" evidence="3">
    <location>
        <begin position="303"/>
        <end position="322"/>
    </location>
</feature>
<dbReference type="STRING" id="662755.CRES_0603"/>
<dbReference type="InterPro" id="IPR008949">
    <property type="entry name" value="Isoprenoid_synthase_dom_sf"/>
</dbReference>
<dbReference type="SFLD" id="SFLDS00005">
    <property type="entry name" value="Isoprenoid_Synthase_Type_I"/>
    <property type="match status" value="1"/>
</dbReference>
<evidence type="ECO:0000313" key="4">
    <source>
        <dbReference type="EMBL" id="AEI08964.1"/>
    </source>
</evidence>
<dbReference type="InterPro" id="IPR044843">
    <property type="entry name" value="Trans_IPPS_bact-type"/>
</dbReference>
<dbReference type="Pfam" id="PF00494">
    <property type="entry name" value="SQS_PSY"/>
    <property type="match status" value="1"/>
</dbReference>
<dbReference type="eggNOG" id="COG1562">
    <property type="taxonomic scope" value="Bacteria"/>
</dbReference>
<evidence type="ECO:0000256" key="3">
    <source>
        <dbReference type="SAM" id="MobiDB-lite"/>
    </source>
</evidence>
<dbReference type="KEGG" id="crd:CRES_0603"/>
<dbReference type="SFLD" id="SFLDG01212">
    <property type="entry name" value="Phytoene_synthase_like"/>
    <property type="match status" value="1"/>
</dbReference>
<evidence type="ECO:0000256" key="2">
    <source>
        <dbReference type="ARBA" id="ARBA00022679"/>
    </source>
</evidence>
<name>F8DZ23_CORRG</name>
<dbReference type="InterPro" id="IPR002060">
    <property type="entry name" value="Squ/phyt_synthse"/>
</dbReference>
<dbReference type="InterPro" id="IPR019845">
    <property type="entry name" value="Squalene/phytoene_synthase_CS"/>
</dbReference>
<comment type="pathway">
    <text evidence="1">Carotenoid biosynthesis; phytoene biosynthesis.</text>
</comment>
<dbReference type="Gene3D" id="1.10.600.10">
    <property type="entry name" value="Farnesyl Diphosphate Synthase"/>
    <property type="match status" value="1"/>
</dbReference>
<dbReference type="HOGENOM" id="CLU_037269_3_0_11"/>
<dbReference type="RefSeq" id="WP_013887987.1">
    <property type="nucleotide sequence ID" value="NC_015673.1"/>
</dbReference>
<dbReference type="EC" id="2.5.1.-" evidence="4"/>
<keyword evidence="2 4" id="KW-0808">Transferase</keyword>
<dbReference type="SFLD" id="SFLDG01018">
    <property type="entry name" value="Squalene/Phytoene_Synthase_Lik"/>
    <property type="match status" value="1"/>
</dbReference>